<dbReference type="Gene3D" id="2.10.80.10">
    <property type="entry name" value="Lipase, subunit A"/>
    <property type="match status" value="1"/>
</dbReference>
<organism evidence="13 14">
    <name type="scientific">Tachysurus vachellii</name>
    <name type="common">Darkbarbel catfish</name>
    <name type="synonym">Pelteobagrus vachellii</name>
    <dbReference type="NCBI Taxonomy" id="175792"/>
    <lineage>
        <taxon>Eukaryota</taxon>
        <taxon>Metazoa</taxon>
        <taxon>Chordata</taxon>
        <taxon>Craniata</taxon>
        <taxon>Vertebrata</taxon>
        <taxon>Euteleostomi</taxon>
        <taxon>Actinopterygii</taxon>
        <taxon>Neopterygii</taxon>
        <taxon>Teleostei</taxon>
        <taxon>Ostariophysi</taxon>
        <taxon>Siluriformes</taxon>
        <taxon>Bagridae</taxon>
        <taxon>Tachysurus</taxon>
    </lineage>
</organism>
<dbReference type="AlphaFoldDB" id="A0AA88SW71"/>
<keyword evidence="5" id="KW-0879">Wnt signaling pathway</keyword>
<dbReference type="GO" id="GO:0016055">
    <property type="term" value="P:Wnt signaling pathway"/>
    <property type="evidence" value="ECO:0007669"/>
    <property type="project" value="UniProtKB-KW"/>
</dbReference>
<proteinExistence type="inferred from homology"/>
<evidence type="ECO:0000256" key="7">
    <source>
        <dbReference type="ARBA" id="ARBA00023157"/>
    </source>
</evidence>
<dbReference type="InterPro" id="IPR048500">
    <property type="entry name" value="DIKK1/2/4_C-subdom1"/>
</dbReference>
<dbReference type="Pfam" id="PF21481">
    <property type="entry name" value="DIKK1-2-4_C-subdom1"/>
    <property type="match status" value="1"/>
</dbReference>
<dbReference type="Proteomes" id="UP001187315">
    <property type="component" value="Unassembled WGS sequence"/>
</dbReference>
<evidence type="ECO:0000259" key="11">
    <source>
        <dbReference type="Pfam" id="PF21479"/>
    </source>
</evidence>
<evidence type="ECO:0000256" key="3">
    <source>
        <dbReference type="ARBA" id="ARBA00022473"/>
    </source>
</evidence>
<evidence type="ECO:0008006" key="15">
    <source>
        <dbReference type="Google" id="ProtNLM"/>
    </source>
</evidence>
<dbReference type="Pfam" id="PF04706">
    <property type="entry name" value="Dickkopf_N"/>
    <property type="match status" value="1"/>
</dbReference>
<feature type="signal peptide" evidence="9">
    <location>
        <begin position="1"/>
        <end position="23"/>
    </location>
</feature>
<evidence type="ECO:0000256" key="2">
    <source>
        <dbReference type="ARBA" id="ARBA00010842"/>
    </source>
</evidence>
<keyword evidence="6 9" id="KW-0732">Signal</keyword>
<feature type="domain" description="Dickkopf-related protein 1/2/4 C-terminal subdomain 2" evidence="11">
    <location>
        <begin position="205"/>
        <end position="243"/>
    </location>
</feature>
<evidence type="ECO:0000259" key="10">
    <source>
        <dbReference type="Pfam" id="PF04706"/>
    </source>
</evidence>
<evidence type="ECO:0000256" key="6">
    <source>
        <dbReference type="ARBA" id="ARBA00022729"/>
    </source>
</evidence>
<evidence type="ECO:0000256" key="4">
    <source>
        <dbReference type="ARBA" id="ARBA00022525"/>
    </source>
</evidence>
<gene>
    <name evidence="13" type="ORF">Q7C36_007905</name>
</gene>
<evidence type="ECO:0000259" key="12">
    <source>
        <dbReference type="Pfam" id="PF21481"/>
    </source>
</evidence>
<dbReference type="PANTHER" id="PTHR12113">
    <property type="entry name" value="DICKKOPF3-LIKE 3"/>
    <property type="match status" value="1"/>
</dbReference>
<protein>
    <recommendedName>
        <fullName evidence="15">Dickkopf N-terminal cysteine-rich domain-containing protein</fullName>
    </recommendedName>
</protein>
<accession>A0AA88SW71</accession>
<evidence type="ECO:0000256" key="5">
    <source>
        <dbReference type="ARBA" id="ARBA00022687"/>
    </source>
</evidence>
<name>A0AA88SW71_TACVA</name>
<dbReference type="GO" id="GO:0048019">
    <property type="term" value="F:receptor antagonist activity"/>
    <property type="evidence" value="ECO:0007669"/>
    <property type="project" value="TreeGrafter"/>
</dbReference>
<keyword evidence="4" id="KW-0964">Secreted</keyword>
<dbReference type="InterPro" id="IPR048499">
    <property type="entry name" value="DIKK1/2/4_C-subdom2"/>
</dbReference>
<evidence type="ECO:0000256" key="9">
    <source>
        <dbReference type="SAM" id="SignalP"/>
    </source>
</evidence>
<dbReference type="InterPro" id="IPR039863">
    <property type="entry name" value="DKK1-4"/>
</dbReference>
<feature type="domain" description="Dickkopf N-terminal cysteine-rich" evidence="10">
    <location>
        <begin position="73"/>
        <end position="113"/>
    </location>
</feature>
<feature type="region of interest" description="Disordered" evidence="8">
    <location>
        <begin position="244"/>
        <end position="264"/>
    </location>
</feature>
<keyword evidence="14" id="KW-1185">Reference proteome</keyword>
<dbReference type="EMBL" id="JAVHJS010000007">
    <property type="protein sequence ID" value="KAK2852704.1"/>
    <property type="molecule type" value="Genomic_DNA"/>
</dbReference>
<dbReference type="GO" id="GO:0005615">
    <property type="term" value="C:extracellular space"/>
    <property type="evidence" value="ECO:0007669"/>
    <property type="project" value="TreeGrafter"/>
</dbReference>
<comment type="similarity">
    <text evidence="2">Belongs to the dickkopf family.</text>
</comment>
<dbReference type="PANTHER" id="PTHR12113:SF11">
    <property type="entry name" value="DICKKOPF-RELATED PROTEIN 1"/>
    <property type="match status" value="1"/>
</dbReference>
<feature type="chain" id="PRO_5041694146" description="Dickkopf N-terminal cysteine-rich domain-containing protein" evidence="9">
    <location>
        <begin position="24"/>
        <end position="272"/>
    </location>
</feature>
<reference evidence="13" key="1">
    <citation type="submission" date="2023-08" db="EMBL/GenBank/DDBJ databases">
        <title>Pelteobagrus vachellii genome.</title>
        <authorList>
            <person name="Liu H."/>
        </authorList>
    </citation>
    <scope>NUCLEOTIDE SEQUENCE</scope>
    <source>
        <strain evidence="13">PRFRI_2022a</strain>
        <tissue evidence="13">Muscle</tissue>
    </source>
</reference>
<comment type="caution">
    <text evidence="13">The sequence shown here is derived from an EMBL/GenBank/DDBJ whole genome shotgun (WGS) entry which is preliminary data.</text>
</comment>
<keyword evidence="3" id="KW-0217">Developmental protein</keyword>
<feature type="region of interest" description="Disordered" evidence="8">
    <location>
        <begin position="32"/>
        <end position="58"/>
    </location>
</feature>
<dbReference type="Pfam" id="PF21479">
    <property type="entry name" value="DIKK1-2-4_C-subdom2"/>
    <property type="match status" value="1"/>
</dbReference>
<dbReference type="GO" id="GO:0090090">
    <property type="term" value="P:negative regulation of canonical Wnt signaling pathway"/>
    <property type="evidence" value="ECO:0007669"/>
    <property type="project" value="TreeGrafter"/>
</dbReference>
<dbReference type="FunFam" id="2.10.80.10:FF:000001">
    <property type="entry name" value="Dickkopf WNT-signaling pathway inhibitor 2"/>
    <property type="match status" value="1"/>
</dbReference>
<feature type="domain" description="Dickkopf-related protein 1/2/4 C-terminal subdomain 1" evidence="12">
    <location>
        <begin position="173"/>
        <end position="202"/>
    </location>
</feature>
<evidence type="ECO:0000256" key="1">
    <source>
        <dbReference type="ARBA" id="ARBA00004613"/>
    </source>
</evidence>
<evidence type="ECO:0000313" key="13">
    <source>
        <dbReference type="EMBL" id="KAK2852704.1"/>
    </source>
</evidence>
<evidence type="ECO:0000313" key="14">
    <source>
        <dbReference type="Proteomes" id="UP001187315"/>
    </source>
</evidence>
<keyword evidence="7" id="KW-1015">Disulfide bond</keyword>
<comment type="subcellular location">
    <subcellularLocation>
        <location evidence="1">Secreted</location>
    </subcellularLocation>
</comment>
<dbReference type="InterPro" id="IPR006796">
    <property type="entry name" value="Dickkopf_N"/>
</dbReference>
<sequence>MTMRPLCLSAFVAVHLAICIADAGTSSRNSIKNLQPGAAGSPAEPVSASPHVPKTEPAAGVRTVPQGCSGVSLCGAAEFCSRGTCQPCRKRRKRCARDSMCCTGNRCINGVCQADEVNATQSVSTTISTKQGTEVQGNPTSDLGDQNKTVVTQEAKNTTVISPRPPDLLKGLEGESCLRSSDCSKGLCCARHFWSRICKPVLTEGQVCTRHHRKDTHGLELFQRCDCDQGLVCRAKKEQGSKKQQQNIQQQEQQQQQQPRKNNRNLHICQLH</sequence>
<dbReference type="GO" id="GO:0039706">
    <property type="term" value="F:co-receptor binding"/>
    <property type="evidence" value="ECO:0007669"/>
    <property type="project" value="TreeGrafter"/>
</dbReference>
<feature type="compositionally biased region" description="Low complexity" evidence="8">
    <location>
        <begin position="244"/>
        <end position="258"/>
    </location>
</feature>
<evidence type="ECO:0000256" key="8">
    <source>
        <dbReference type="SAM" id="MobiDB-lite"/>
    </source>
</evidence>